<evidence type="ECO:0000256" key="4">
    <source>
        <dbReference type="ARBA" id="ARBA00022801"/>
    </source>
</evidence>
<keyword evidence="6 9" id="KW-0326">Glycosidase</keyword>
<evidence type="ECO:0000256" key="1">
    <source>
        <dbReference type="ARBA" id="ARBA00000966"/>
    </source>
</evidence>
<dbReference type="GO" id="GO:0008810">
    <property type="term" value="F:cellulase activity"/>
    <property type="evidence" value="ECO:0007669"/>
    <property type="project" value="UniProtKB-EC"/>
</dbReference>
<name>D9SC63_GALCS</name>
<dbReference type="eggNOG" id="COG3405">
    <property type="taxonomic scope" value="Bacteria"/>
</dbReference>
<evidence type="ECO:0000256" key="6">
    <source>
        <dbReference type="ARBA" id="ARBA00023295"/>
    </source>
</evidence>
<gene>
    <name evidence="9" type="ordered locus">Galf_0484</name>
</gene>
<evidence type="ECO:0000256" key="3">
    <source>
        <dbReference type="ARBA" id="ARBA00012601"/>
    </source>
</evidence>
<dbReference type="HOGENOM" id="CLU_037297_0_0_4"/>
<evidence type="ECO:0000256" key="8">
    <source>
        <dbReference type="SAM" id="SignalP"/>
    </source>
</evidence>
<reference evidence="9 10" key="1">
    <citation type="submission" date="2010-08" db="EMBL/GenBank/DDBJ databases">
        <title>Complete sequence of Gallionella capsiferriformans ES-2.</title>
        <authorList>
            <consortium name="US DOE Joint Genome Institute"/>
            <person name="Lucas S."/>
            <person name="Copeland A."/>
            <person name="Lapidus A."/>
            <person name="Cheng J.-F."/>
            <person name="Bruce D."/>
            <person name="Goodwin L."/>
            <person name="Pitluck S."/>
            <person name="Chertkov O."/>
            <person name="Davenport K.W."/>
            <person name="Detter J.C."/>
            <person name="Han C."/>
            <person name="Tapia R."/>
            <person name="Land M."/>
            <person name="Hauser L."/>
            <person name="Chang Y.-J."/>
            <person name="Jeffries C."/>
            <person name="Kyrpides N."/>
            <person name="Ivanova N."/>
            <person name="Mikhailova N."/>
            <person name="Shelobolina E.S."/>
            <person name="Picardal F."/>
            <person name="Roden E."/>
            <person name="Emerson D."/>
            <person name="Woyke T."/>
        </authorList>
    </citation>
    <scope>NUCLEOTIDE SEQUENCE [LARGE SCALE GENOMIC DNA]</scope>
    <source>
        <strain evidence="9 10">ES-2</strain>
    </source>
</reference>
<organism evidence="9 10">
    <name type="scientific">Gallionella capsiferriformans (strain ES-2)</name>
    <name type="common">Gallionella ferruginea capsiferriformans (strain ES-2)</name>
    <dbReference type="NCBI Taxonomy" id="395494"/>
    <lineage>
        <taxon>Bacteria</taxon>
        <taxon>Pseudomonadati</taxon>
        <taxon>Pseudomonadota</taxon>
        <taxon>Betaproteobacteria</taxon>
        <taxon>Nitrosomonadales</taxon>
        <taxon>Gallionellaceae</taxon>
        <taxon>Gallionella</taxon>
    </lineage>
</organism>
<sequence length="384" mass="42821" precursor="true">MSNSSIYLCGALRFAAFLLIFTLTSYAHAATCDTSWPEWDAFKKNLINENGRVVDGSAKDSHTTSEGQSYALFFSLVANDKTTFEKLVNWTEKNLSKEDIITHLPSWILGKKEDDSYGVLDTNSASDSDLWIAYTLGEAGRLWENRRYVALSSLLANRILKNETLDIPGLGTVLLPGAVGFTPTTTSVRLNPSYAPLQLIHWFNTHSNDPRWASLLSSSKELIVKSSIKGYAPDWTIYQYNKGFQPDTGNERAGLGSYDAIRVYLWAGMLNKDSPEYKNIMAALKPMAKLVEKMGVPPEFVHVDSGDVHGQGSSGFSAAMVPFLMAEGYDKAAEQQLMRIDAQPIAKDSYYDQVLILFALGWQKDLYRFDSKGNLAPRWKSKCQ</sequence>
<dbReference type="STRING" id="395494.Galf_0484"/>
<keyword evidence="10" id="KW-1185">Reference proteome</keyword>
<dbReference type="SUPFAM" id="SSF48208">
    <property type="entry name" value="Six-hairpin glycosidases"/>
    <property type="match status" value="1"/>
</dbReference>
<dbReference type="EC" id="3.2.1.4" evidence="3"/>
<dbReference type="Pfam" id="PF01270">
    <property type="entry name" value="Glyco_hydro_8"/>
    <property type="match status" value="1"/>
</dbReference>
<evidence type="ECO:0000256" key="2">
    <source>
        <dbReference type="ARBA" id="ARBA00009209"/>
    </source>
</evidence>
<protein>
    <recommendedName>
        <fullName evidence="3">cellulase</fullName>
        <ecNumber evidence="3">3.2.1.4</ecNumber>
    </recommendedName>
</protein>
<dbReference type="PRINTS" id="PR00735">
    <property type="entry name" value="GLHYDRLASE8"/>
</dbReference>
<dbReference type="RefSeq" id="WP_013292471.1">
    <property type="nucleotide sequence ID" value="NC_014394.1"/>
</dbReference>
<dbReference type="NCBIfam" id="NF008305">
    <property type="entry name" value="PRK11097.1"/>
    <property type="match status" value="1"/>
</dbReference>
<keyword evidence="7" id="KW-0624">Polysaccharide degradation</keyword>
<dbReference type="OrthoDB" id="9766708at2"/>
<dbReference type="InterPro" id="IPR008928">
    <property type="entry name" value="6-hairpin_glycosidase_sf"/>
</dbReference>
<accession>D9SC63</accession>
<dbReference type="GO" id="GO:0030245">
    <property type="term" value="P:cellulose catabolic process"/>
    <property type="evidence" value="ECO:0007669"/>
    <property type="project" value="UniProtKB-KW"/>
</dbReference>
<proteinExistence type="inferred from homology"/>
<dbReference type="KEGG" id="gca:Galf_0484"/>
<evidence type="ECO:0000313" key="10">
    <source>
        <dbReference type="Proteomes" id="UP000001235"/>
    </source>
</evidence>
<dbReference type="EMBL" id="CP002159">
    <property type="protein sequence ID" value="ADL54528.1"/>
    <property type="molecule type" value="Genomic_DNA"/>
</dbReference>
<dbReference type="Gene3D" id="1.50.10.10">
    <property type="match status" value="1"/>
</dbReference>
<dbReference type="InterPro" id="IPR002037">
    <property type="entry name" value="Glyco_hydro_8"/>
</dbReference>
<dbReference type="CAZy" id="GH8">
    <property type="family name" value="Glycoside Hydrolase Family 8"/>
</dbReference>
<evidence type="ECO:0000256" key="5">
    <source>
        <dbReference type="ARBA" id="ARBA00023001"/>
    </source>
</evidence>
<keyword evidence="7" id="KW-0119">Carbohydrate metabolism</keyword>
<evidence type="ECO:0000313" key="9">
    <source>
        <dbReference type="EMBL" id="ADL54528.1"/>
    </source>
</evidence>
<dbReference type="AlphaFoldDB" id="D9SC63"/>
<keyword evidence="4 9" id="KW-0378">Hydrolase</keyword>
<evidence type="ECO:0000256" key="7">
    <source>
        <dbReference type="ARBA" id="ARBA00023326"/>
    </source>
</evidence>
<keyword evidence="5" id="KW-0136">Cellulose degradation</keyword>
<keyword evidence="8" id="KW-0732">Signal</keyword>
<dbReference type="InterPro" id="IPR012341">
    <property type="entry name" value="6hp_glycosidase-like_sf"/>
</dbReference>
<feature type="signal peptide" evidence="8">
    <location>
        <begin position="1"/>
        <end position="29"/>
    </location>
</feature>
<comment type="catalytic activity">
    <reaction evidence="1">
        <text>Endohydrolysis of (1-&gt;4)-beta-D-glucosidic linkages in cellulose, lichenin and cereal beta-D-glucans.</text>
        <dbReference type="EC" id="3.2.1.4"/>
    </reaction>
</comment>
<dbReference type="Proteomes" id="UP000001235">
    <property type="component" value="Chromosome"/>
</dbReference>
<comment type="similarity">
    <text evidence="2">Belongs to the glycosyl hydrolase 8 (cellulase D) family.</text>
</comment>
<feature type="chain" id="PRO_5003127967" description="cellulase" evidence="8">
    <location>
        <begin position="30"/>
        <end position="384"/>
    </location>
</feature>